<feature type="signal peptide" evidence="6">
    <location>
        <begin position="1"/>
        <end position="34"/>
    </location>
</feature>
<evidence type="ECO:0000256" key="1">
    <source>
        <dbReference type="ARBA" id="ARBA00022512"/>
    </source>
</evidence>
<dbReference type="NCBIfam" id="TIGR01167">
    <property type="entry name" value="LPXTG_anchor"/>
    <property type="match status" value="1"/>
</dbReference>
<feature type="domain" description="Gram-positive cocci surface proteins LPxTG" evidence="7">
    <location>
        <begin position="644"/>
        <end position="683"/>
    </location>
</feature>
<evidence type="ECO:0000256" key="4">
    <source>
        <dbReference type="ARBA" id="ARBA00023088"/>
    </source>
</evidence>
<evidence type="ECO:0000313" key="9">
    <source>
        <dbReference type="EMBL" id="GCF93883.1"/>
    </source>
</evidence>
<dbReference type="Pfam" id="PF00746">
    <property type="entry name" value="Gram_pos_anchor"/>
    <property type="match status" value="1"/>
</dbReference>
<accession>A0A4P5PKL6</accession>
<organism evidence="9 10">
    <name type="scientific">Enterococcus florum</name>
    <dbReference type="NCBI Taxonomy" id="2480627"/>
    <lineage>
        <taxon>Bacteria</taxon>
        <taxon>Bacillati</taxon>
        <taxon>Bacillota</taxon>
        <taxon>Bacilli</taxon>
        <taxon>Lactobacillales</taxon>
        <taxon>Enterococcaceae</taxon>
        <taxon>Enterococcus</taxon>
    </lineage>
</organism>
<dbReference type="OrthoDB" id="3263741at2"/>
<dbReference type="Gene3D" id="2.60.40.740">
    <property type="match status" value="1"/>
</dbReference>
<dbReference type="RefSeq" id="WP_146622318.1">
    <property type="nucleotide sequence ID" value="NZ_BJCC01000013.1"/>
</dbReference>
<keyword evidence="10" id="KW-1185">Reference proteome</keyword>
<dbReference type="Pfam" id="PF17802">
    <property type="entry name" value="SpaA"/>
    <property type="match status" value="2"/>
</dbReference>
<dbReference type="Gene3D" id="2.60.40.10">
    <property type="entry name" value="Immunoglobulins"/>
    <property type="match status" value="3"/>
</dbReference>
<comment type="caution">
    <text evidence="9">The sequence shown here is derived from an EMBL/GenBank/DDBJ whole genome shotgun (WGS) entry which is preliminary data.</text>
</comment>
<evidence type="ECO:0000259" key="8">
    <source>
        <dbReference type="Pfam" id="PF17802"/>
    </source>
</evidence>
<dbReference type="InterPro" id="IPR048052">
    <property type="entry name" value="FM1-like"/>
</dbReference>
<name>A0A4P5PKL6_9ENTE</name>
<evidence type="ECO:0000259" key="7">
    <source>
        <dbReference type="Pfam" id="PF00746"/>
    </source>
</evidence>
<keyword evidence="5" id="KW-0472">Membrane</keyword>
<keyword evidence="1" id="KW-0134">Cell wall</keyword>
<dbReference type="InterPro" id="IPR026466">
    <property type="entry name" value="Fim_isopep_form_D2_dom"/>
</dbReference>
<dbReference type="EMBL" id="BJCC01000013">
    <property type="protein sequence ID" value="GCF93883.1"/>
    <property type="molecule type" value="Genomic_DNA"/>
</dbReference>
<evidence type="ECO:0000256" key="2">
    <source>
        <dbReference type="ARBA" id="ARBA00022525"/>
    </source>
</evidence>
<evidence type="ECO:0008006" key="11">
    <source>
        <dbReference type="Google" id="ProtNLM"/>
    </source>
</evidence>
<keyword evidence="5" id="KW-1133">Transmembrane helix</keyword>
<dbReference type="AlphaFoldDB" id="A0A4P5PKL6"/>
<feature type="chain" id="PRO_5020429101" description="Peptidase" evidence="6">
    <location>
        <begin position="35"/>
        <end position="685"/>
    </location>
</feature>
<reference evidence="10" key="1">
    <citation type="submission" date="2019-02" db="EMBL/GenBank/DDBJ databases">
        <title>Draft genome sequence of Enterococcus sp. Gos25-1.</title>
        <authorList>
            <person name="Tanaka N."/>
            <person name="Shiwa Y."/>
            <person name="Fujita N."/>
        </authorList>
    </citation>
    <scope>NUCLEOTIDE SEQUENCE [LARGE SCALE GENOMIC DNA]</scope>
    <source>
        <strain evidence="10">Gos25-1</strain>
    </source>
</reference>
<dbReference type="InterPro" id="IPR019931">
    <property type="entry name" value="LPXTG_anchor"/>
</dbReference>
<evidence type="ECO:0000256" key="6">
    <source>
        <dbReference type="SAM" id="SignalP"/>
    </source>
</evidence>
<evidence type="ECO:0000313" key="10">
    <source>
        <dbReference type="Proteomes" id="UP000290567"/>
    </source>
</evidence>
<dbReference type="InterPro" id="IPR013783">
    <property type="entry name" value="Ig-like_fold"/>
</dbReference>
<feature type="transmembrane region" description="Helical" evidence="5">
    <location>
        <begin position="655"/>
        <end position="678"/>
    </location>
</feature>
<keyword evidence="3 6" id="KW-0732">Signal</keyword>
<keyword evidence="4" id="KW-0572">Peptidoglycan-anchor</keyword>
<sequence length="685" mass="73424">MVKGKKFKRLLTGLMAAVTLAPAALALGTGNVFAADADDPVTINVHKYMYDNETVKYDPATGEVTNQGAYFENDGTVQTPKNDAGNKLTPFDPAKVITKPDGTTTTLGKVEFTLVDITAYAAGKTDAQILATLKTANKYDPAKYGPFITTNGVNPVTQEVTTVGTPAKFTNVATGGATEKTYMILETAAGPYVTQRTIPMIVHLPFTNASGNGYLDDIHLYGKNQITEGGLDFTKYSEDLEDGSELANAVFTLYKGTAPTGQALLNDGTWGTPAVGNEAKQFKTDATGKFTTPITGLEVGDYYLVEIGFDVSGTIQDTDKAGNMLSPNALNDADNKLGFTIAAGDTGSKVIKYVNFIKPDVEKEVENGQTDGDGKHNFNVGDDIEYKSTISVPTDINGGKILPNGTISKPYTQFDFTDTAVTGLTSKVNSLADLTFFEADGTTPITFTDPTDLVFSKTATSFKLAFKPGGEIKNHAGEKIIVKYKMTINNTAVLDTGLENTVDLDYSNGPVTDQETDKEEVYTGGYRWQKYGEEAADQDGLDGAKFVVINKKGGADDGKYMKQDASGNVSWVTNIGDATEIVSQTVGGIKGVVEVKGLDYGDYQLKETYAPAPYQLLVNPIDFEVTSTSWTDGFDSIDYAERIENKKKPELPITGGMGTIIFTILGLTVMTGAAIYTIKNRRKPA</sequence>
<dbReference type="NCBIfam" id="TIGR04226">
    <property type="entry name" value="RrgB_K2N_iso_D2"/>
    <property type="match status" value="1"/>
</dbReference>
<dbReference type="InterPro" id="IPR041033">
    <property type="entry name" value="SpaA_PFL_dom_1"/>
</dbReference>
<dbReference type="NCBIfam" id="NF033902">
    <property type="entry name" value="iso_D2_wall_anc"/>
    <property type="match status" value="1"/>
</dbReference>
<evidence type="ECO:0000256" key="3">
    <source>
        <dbReference type="ARBA" id="ARBA00022729"/>
    </source>
</evidence>
<feature type="domain" description="SpaA-like prealbumin fold" evidence="8">
    <location>
        <begin position="239"/>
        <end position="307"/>
    </location>
</feature>
<keyword evidence="2" id="KW-0964">Secreted</keyword>
<gene>
    <name evidence="9" type="ORF">NRIC_17740</name>
</gene>
<protein>
    <recommendedName>
        <fullName evidence="11">Peptidase</fullName>
    </recommendedName>
</protein>
<proteinExistence type="predicted"/>
<dbReference type="Proteomes" id="UP000290567">
    <property type="component" value="Unassembled WGS sequence"/>
</dbReference>
<evidence type="ECO:0000256" key="5">
    <source>
        <dbReference type="SAM" id="Phobius"/>
    </source>
</evidence>
<feature type="domain" description="SpaA-like prealbumin fold" evidence="8">
    <location>
        <begin position="535"/>
        <end position="629"/>
    </location>
</feature>
<keyword evidence="5" id="KW-0812">Transmembrane</keyword>